<keyword evidence="1" id="KW-0472">Membrane</keyword>
<comment type="caution">
    <text evidence="2">The sequence shown here is derived from an EMBL/GenBank/DDBJ whole genome shotgun (WGS) entry which is preliminary data.</text>
</comment>
<keyword evidence="3" id="KW-1185">Reference proteome</keyword>
<feature type="transmembrane region" description="Helical" evidence="1">
    <location>
        <begin position="6"/>
        <end position="23"/>
    </location>
</feature>
<keyword evidence="1" id="KW-1133">Transmembrane helix</keyword>
<accession>A0ABN8RA31</accession>
<protein>
    <submittedName>
        <fullName evidence="2">Uncharacterized protein</fullName>
    </submittedName>
</protein>
<organism evidence="2 3">
    <name type="scientific">Porites evermanni</name>
    <dbReference type="NCBI Taxonomy" id="104178"/>
    <lineage>
        <taxon>Eukaryota</taxon>
        <taxon>Metazoa</taxon>
        <taxon>Cnidaria</taxon>
        <taxon>Anthozoa</taxon>
        <taxon>Hexacorallia</taxon>
        <taxon>Scleractinia</taxon>
        <taxon>Fungiina</taxon>
        <taxon>Poritidae</taxon>
        <taxon>Porites</taxon>
    </lineage>
</organism>
<reference evidence="2 3" key="1">
    <citation type="submission" date="2022-05" db="EMBL/GenBank/DDBJ databases">
        <authorList>
            <consortium name="Genoscope - CEA"/>
            <person name="William W."/>
        </authorList>
    </citation>
    <scope>NUCLEOTIDE SEQUENCE [LARGE SCALE GENOMIC DNA]</scope>
</reference>
<gene>
    <name evidence="2" type="ORF">PEVE_00010346</name>
</gene>
<proteinExistence type="predicted"/>
<dbReference type="EMBL" id="CALNXI010001728">
    <property type="protein sequence ID" value="CAH3175872.1"/>
    <property type="molecule type" value="Genomic_DNA"/>
</dbReference>
<evidence type="ECO:0000313" key="3">
    <source>
        <dbReference type="Proteomes" id="UP001159427"/>
    </source>
</evidence>
<name>A0ABN8RA31_9CNID</name>
<sequence length="105" mass="11946">MVFCEIFFIGTLAAFTLLEVYLFRRFCLARGPISKSEHAYRVPGGYYVVRYYPDENGIRISGARGRKLLRVIHSLEGSLSRVANTMIIDTFADKDSPHAGHKINY</sequence>
<evidence type="ECO:0000256" key="1">
    <source>
        <dbReference type="SAM" id="Phobius"/>
    </source>
</evidence>
<keyword evidence="1" id="KW-0812">Transmembrane</keyword>
<dbReference type="Proteomes" id="UP001159427">
    <property type="component" value="Unassembled WGS sequence"/>
</dbReference>
<evidence type="ECO:0000313" key="2">
    <source>
        <dbReference type="EMBL" id="CAH3175872.1"/>
    </source>
</evidence>